<evidence type="ECO:0000313" key="1">
    <source>
        <dbReference type="EMBL" id="PWA69912.1"/>
    </source>
</evidence>
<gene>
    <name evidence="1" type="ORF">CTI12_AA293610</name>
</gene>
<organism evidence="1 2">
    <name type="scientific">Artemisia annua</name>
    <name type="common">Sweet wormwood</name>
    <dbReference type="NCBI Taxonomy" id="35608"/>
    <lineage>
        <taxon>Eukaryota</taxon>
        <taxon>Viridiplantae</taxon>
        <taxon>Streptophyta</taxon>
        <taxon>Embryophyta</taxon>
        <taxon>Tracheophyta</taxon>
        <taxon>Spermatophyta</taxon>
        <taxon>Magnoliopsida</taxon>
        <taxon>eudicotyledons</taxon>
        <taxon>Gunneridae</taxon>
        <taxon>Pentapetalae</taxon>
        <taxon>asterids</taxon>
        <taxon>campanulids</taxon>
        <taxon>Asterales</taxon>
        <taxon>Asteraceae</taxon>
        <taxon>Asteroideae</taxon>
        <taxon>Anthemideae</taxon>
        <taxon>Artemisiinae</taxon>
        <taxon>Artemisia</taxon>
    </lineage>
</organism>
<dbReference type="Proteomes" id="UP000245207">
    <property type="component" value="Unassembled WGS sequence"/>
</dbReference>
<reference evidence="1 2" key="1">
    <citation type="journal article" date="2018" name="Mol. Plant">
        <title>The genome of Artemisia annua provides insight into the evolution of Asteraceae family and artemisinin biosynthesis.</title>
        <authorList>
            <person name="Shen Q."/>
            <person name="Zhang L."/>
            <person name="Liao Z."/>
            <person name="Wang S."/>
            <person name="Yan T."/>
            <person name="Shi P."/>
            <person name="Liu M."/>
            <person name="Fu X."/>
            <person name="Pan Q."/>
            <person name="Wang Y."/>
            <person name="Lv Z."/>
            <person name="Lu X."/>
            <person name="Zhang F."/>
            <person name="Jiang W."/>
            <person name="Ma Y."/>
            <person name="Chen M."/>
            <person name="Hao X."/>
            <person name="Li L."/>
            <person name="Tang Y."/>
            <person name="Lv G."/>
            <person name="Zhou Y."/>
            <person name="Sun X."/>
            <person name="Brodelius P.E."/>
            <person name="Rose J.K.C."/>
            <person name="Tang K."/>
        </authorList>
    </citation>
    <scope>NUCLEOTIDE SEQUENCE [LARGE SCALE GENOMIC DNA]</scope>
    <source>
        <strain evidence="2">cv. Huhao1</strain>
        <tissue evidence="1">Leaf</tissue>
    </source>
</reference>
<evidence type="ECO:0000313" key="2">
    <source>
        <dbReference type="Proteomes" id="UP000245207"/>
    </source>
</evidence>
<dbReference type="EMBL" id="PKPP01003338">
    <property type="protein sequence ID" value="PWA69912.1"/>
    <property type="molecule type" value="Genomic_DNA"/>
</dbReference>
<comment type="caution">
    <text evidence="1">The sequence shown here is derived from an EMBL/GenBank/DDBJ whole genome shotgun (WGS) entry which is preliminary data.</text>
</comment>
<name>A0A2U1N8X0_ARTAN</name>
<sequence>MDDVLDDMAFEALRRELNQEPQTSSSSTSKLLNIIPTYYTPHNIMYGRKISSKLDEITSKLHDLVEEKNNLGLDVNVLKGQIDDWRKLRWLMSPKFWVGKGIKRHY</sequence>
<dbReference type="AlphaFoldDB" id="A0A2U1N8X0"/>
<protein>
    <submittedName>
        <fullName evidence="1">NB-ARC-like protein</fullName>
    </submittedName>
</protein>
<dbReference type="OrthoDB" id="10451202at2759"/>
<keyword evidence="2" id="KW-1185">Reference proteome</keyword>
<proteinExistence type="predicted"/>
<accession>A0A2U1N8X0</accession>